<evidence type="ECO:0000313" key="2">
    <source>
        <dbReference type="Proteomes" id="UP000410492"/>
    </source>
</evidence>
<accession>A0A653CW18</accession>
<name>A0A653CW18_CALMS</name>
<proteinExistence type="predicted"/>
<gene>
    <name evidence="1" type="ORF">CALMAC_LOCUS12360</name>
</gene>
<dbReference type="EMBL" id="CAACVG010009107">
    <property type="protein sequence ID" value="VEN52110.1"/>
    <property type="molecule type" value="Genomic_DNA"/>
</dbReference>
<dbReference type="AlphaFoldDB" id="A0A653CW18"/>
<keyword evidence="2" id="KW-1185">Reference proteome</keyword>
<protein>
    <submittedName>
        <fullName evidence="1">Uncharacterized protein</fullName>
    </submittedName>
</protein>
<dbReference type="Proteomes" id="UP000410492">
    <property type="component" value="Unassembled WGS sequence"/>
</dbReference>
<evidence type="ECO:0000313" key="1">
    <source>
        <dbReference type="EMBL" id="VEN52110.1"/>
    </source>
</evidence>
<reference evidence="1 2" key="1">
    <citation type="submission" date="2019-01" db="EMBL/GenBank/DDBJ databases">
        <authorList>
            <person name="Sayadi A."/>
        </authorList>
    </citation>
    <scope>NUCLEOTIDE SEQUENCE [LARGE SCALE GENOMIC DNA]</scope>
</reference>
<sequence length="45" mass="5224">SLPTIHFPLDKTSLYLRNAERNVPLNPRVSLRQNDRFFCVCSACM</sequence>
<feature type="non-terminal residue" evidence="1">
    <location>
        <position position="1"/>
    </location>
</feature>
<organism evidence="1 2">
    <name type="scientific">Callosobruchus maculatus</name>
    <name type="common">Southern cowpea weevil</name>
    <name type="synonym">Pulse bruchid</name>
    <dbReference type="NCBI Taxonomy" id="64391"/>
    <lineage>
        <taxon>Eukaryota</taxon>
        <taxon>Metazoa</taxon>
        <taxon>Ecdysozoa</taxon>
        <taxon>Arthropoda</taxon>
        <taxon>Hexapoda</taxon>
        <taxon>Insecta</taxon>
        <taxon>Pterygota</taxon>
        <taxon>Neoptera</taxon>
        <taxon>Endopterygota</taxon>
        <taxon>Coleoptera</taxon>
        <taxon>Polyphaga</taxon>
        <taxon>Cucujiformia</taxon>
        <taxon>Chrysomeloidea</taxon>
        <taxon>Chrysomelidae</taxon>
        <taxon>Bruchinae</taxon>
        <taxon>Bruchini</taxon>
        <taxon>Callosobruchus</taxon>
    </lineage>
</organism>